<keyword evidence="2" id="KW-0732">Signal</keyword>
<gene>
    <name evidence="3" type="ORF">BV133_1999</name>
    <name evidence="4" type="ORF">BVIRIDIS_21440</name>
</gene>
<dbReference type="KEGG" id="bvr:BVIR_2700"/>
<accession>A0A0H5BBG8</accession>
<evidence type="ECO:0000313" key="4">
    <source>
        <dbReference type="EMBL" id="CUU43127.1"/>
    </source>
</evidence>
<dbReference type="OrthoDB" id="8018783at2"/>
<evidence type="ECO:0000313" key="3">
    <source>
        <dbReference type="EMBL" id="BAR99592.1"/>
    </source>
</evidence>
<dbReference type="STRING" id="1079.BVIR_2700"/>
<feature type="region of interest" description="Disordered" evidence="1">
    <location>
        <begin position="118"/>
        <end position="157"/>
    </location>
</feature>
<feature type="region of interest" description="Disordered" evidence="1">
    <location>
        <begin position="170"/>
        <end position="199"/>
    </location>
</feature>
<feature type="chain" id="PRO_5014229080" description="DUF3035 domain-containing protein" evidence="2">
    <location>
        <begin position="27"/>
        <end position="232"/>
    </location>
</feature>
<evidence type="ECO:0008006" key="6">
    <source>
        <dbReference type="Google" id="ProtNLM"/>
    </source>
</evidence>
<name>A0A0H5BBG8_BLAVI</name>
<feature type="compositionally biased region" description="Basic and acidic residues" evidence="1">
    <location>
        <begin position="221"/>
        <end position="232"/>
    </location>
</feature>
<evidence type="ECO:0000313" key="5">
    <source>
        <dbReference type="Proteomes" id="UP000065734"/>
    </source>
</evidence>
<feature type="compositionally biased region" description="Basic and acidic residues" evidence="1">
    <location>
        <begin position="118"/>
        <end position="136"/>
    </location>
</feature>
<keyword evidence="5" id="KW-1185">Reference proteome</keyword>
<dbReference type="EMBL" id="AP014854">
    <property type="protein sequence ID" value="BAR99592.1"/>
    <property type="molecule type" value="Genomic_DNA"/>
</dbReference>
<dbReference type="EMBL" id="LN907867">
    <property type="protein sequence ID" value="CUU43127.1"/>
    <property type="molecule type" value="Genomic_DNA"/>
</dbReference>
<feature type="region of interest" description="Disordered" evidence="1">
    <location>
        <begin position="211"/>
        <end position="232"/>
    </location>
</feature>
<proteinExistence type="predicted"/>
<organism evidence="4 5">
    <name type="scientific">Blastochloris viridis</name>
    <name type="common">Rhodopseudomonas viridis</name>
    <dbReference type="NCBI Taxonomy" id="1079"/>
    <lineage>
        <taxon>Bacteria</taxon>
        <taxon>Pseudomonadati</taxon>
        <taxon>Pseudomonadota</taxon>
        <taxon>Alphaproteobacteria</taxon>
        <taxon>Hyphomicrobiales</taxon>
        <taxon>Blastochloridaceae</taxon>
        <taxon>Blastochloris</taxon>
    </lineage>
</organism>
<dbReference type="AlphaFoldDB" id="A0A0H5BBG8"/>
<feature type="signal peptide" evidence="2">
    <location>
        <begin position="1"/>
        <end position="26"/>
    </location>
</feature>
<dbReference type="RefSeq" id="WP_055038064.1">
    <property type="nucleotide sequence ID" value="NZ_AP014854.2"/>
</dbReference>
<reference evidence="5" key="3">
    <citation type="journal article" date="2016" name="Genome Announc.">
        <title>Revised genome sequence of the purple photosynthetic bacterium Blastochloris viridis.</title>
        <authorList>
            <person name="Liu L.N."/>
            <person name="Faulkner M."/>
            <person name="Liu X."/>
            <person name="Huang F."/>
            <person name="Darby A.C."/>
            <person name="Hall N."/>
        </authorList>
    </citation>
    <scope>NUCLEOTIDE SEQUENCE [LARGE SCALE GENOMIC DNA]</scope>
    <source>
        <strain evidence="5">ATCC 19567 / DSM 133 / F</strain>
    </source>
</reference>
<reference evidence="3" key="1">
    <citation type="journal article" date="2015" name="Genome Announc.">
        <title>Complete Genome Sequence of the Bacteriochlorophyll b-Producing Photosynthetic Bacterium Blastochloris viridis.</title>
        <authorList>
            <person name="Tsukatani Y."/>
            <person name="Hirose Y."/>
            <person name="Harada J."/>
            <person name="Misawa N."/>
            <person name="Mori K."/>
            <person name="Inoue K."/>
            <person name="Tamiaki H."/>
        </authorList>
    </citation>
    <scope>NUCLEOTIDE SEQUENCE [LARGE SCALE GENOMIC DNA]</scope>
    <source>
        <strain evidence="3">DSM 133</strain>
    </source>
</reference>
<protein>
    <recommendedName>
        <fullName evidence="6">DUF3035 domain-containing protein</fullName>
    </recommendedName>
</protein>
<feature type="region of interest" description="Disordered" evidence="1">
    <location>
        <begin position="65"/>
        <end position="88"/>
    </location>
</feature>
<sequence>MKTGFVRRILPLVVLAAVALPNGARAEDDEPSIEQKVIKNLLGGVGLIENKPPIDYRERAPLVVPPSTEALPPPRTDDAAAANPAWPRDPDVVRAKAAAEADVSRPVLRTDSGRALGIDEIRRGRTKQAKDDEPQKSSDYFEGANDRLSPGQLGFTGWGMKKDEKIVFTGEPDRTRLTQPPPGLQTPSPDQPYGVIGDDKLDDNWLNRIFSPGRVAAGRDSGADRSARDNTK</sequence>
<reference evidence="4" key="2">
    <citation type="submission" date="2015-11" db="EMBL/GenBank/DDBJ databases">
        <authorList>
            <person name="Zhang Y."/>
            <person name="Guo Z."/>
        </authorList>
    </citation>
    <scope>NUCLEOTIDE SEQUENCE</scope>
    <source>
        <strain evidence="4">1</strain>
    </source>
</reference>
<evidence type="ECO:0000256" key="1">
    <source>
        <dbReference type="SAM" id="MobiDB-lite"/>
    </source>
</evidence>
<dbReference type="Proteomes" id="UP000065734">
    <property type="component" value="Chromosome I"/>
</dbReference>
<evidence type="ECO:0000256" key="2">
    <source>
        <dbReference type="SAM" id="SignalP"/>
    </source>
</evidence>